<name>A0ABX9UQS4_9GAMM</name>
<feature type="non-terminal residue" evidence="1">
    <location>
        <position position="132"/>
    </location>
</feature>
<accession>A0ABX9UQS4</accession>
<organism evidence="1 2">
    <name type="scientific">Stutzerimonas nitrititolerans</name>
    <dbReference type="NCBI Taxonomy" id="2482751"/>
    <lineage>
        <taxon>Bacteria</taxon>
        <taxon>Pseudomonadati</taxon>
        <taxon>Pseudomonadota</taxon>
        <taxon>Gammaproteobacteria</taxon>
        <taxon>Pseudomonadales</taxon>
        <taxon>Pseudomonadaceae</taxon>
        <taxon>Stutzerimonas</taxon>
    </lineage>
</organism>
<protein>
    <submittedName>
        <fullName evidence="1">Uncharacterized protein</fullName>
    </submittedName>
</protein>
<dbReference type="RefSeq" id="WP_122079256.1">
    <property type="nucleotide sequence ID" value="NZ_RFFL01000087.1"/>
</dbReference>
<dbReference type="Proteomes" id="UP000269134">
    <property type="component" value="Unassembled WGS sequence"/>
</dbReference>
<reference evidence="1 2" key="1">
    <citation type="submission" date="2018-10" db="EMBL/GenBank/DDBJ databases">
        <title>Pseudomonas sp. GL14 genome.</title>
        <authorList>
            <person name="Peng J."/>
            <person name="Liu Z.-P."/>
        </authorList>
    </citation>
    <scope>NUCLEOTIDE SEQUENCE [LARGE SCALE GENOMIC DNA]</scope>
    <source>
        <strain evidence="1 2">GL14</strain>
    </source>
</reference>
<proteinExistence type="predicted"/>
<sequence length="132" mass="13750">YYVENGNYAESYLTNNAGEARAVGNTAMINALIDAALANWSGAASTVSIVPDIAGRDALIATLEANAMILVVDATGDPTVTAGSALYAYAFDTETTYKIAEYESMDVVLQWSDLQGGPTSTPAQIDNAVSMA</sequence>
<gene>
    <name evidence="1" type="ORF">EA795_20830</name>
</gene>
<dbReference type="GeneID" id="84611510"/>
<comment type="caution">
    <text evidence="1">The sequence shown here is derived from an EMBL/GenBank/DDBJ whole genome shotgun (WGS) entry which is preliminary data.</text>
</comment>
<evidence type="ECO:0000313" key="2">
    <source>
        <dbReference type="Proteomes" id="UP000269134"/>
    </source>
</evidence>
<evidence type="ECO:0000313" key="1">
    <source>
        <dbReference type="EMBL" id="RMH95489.1"/>
    </source>
</evidence>
<keyword evidence="2" id="KW-1185">Reference proteome</keyword>
<feature type="non-terminal residue" evidence="1">
    <location>
        <position position="1"/>
    </location>
</feature>
<dbReference type="EMBL" id="RFFL01000087">
    <property type="protein sequence ID" value="RMH95489.1"/>
    <property type="molecule type" value="Genomic_DNA"/>
</dbReference>